<evidence type="ECO:0000313" key="4">
    <source>
        <dbReference type="EMBL" id="TWI18441.1"/>
    </source>
</evidence>
<comment type="caution">
    <text evidence="4">The sequence shown here is derived from an EMBL/GenBank/DDBJ whole genome shotgun (WGS) entry which is preliminary data.</text>
</comment>
<dbReference type="Pfam" id="PF16335">
    <property type="entry name" value="GtaA_6_Hairpin"/>
    <property type="match status" value="1"/>
</dbReference>
<feature type="domain" description="Glutaminase A central" evidence="2">
    <location>
        <begin position="508"/>
        <end position="844"/>
    </location>
</feature>
<dbReference type="EMBL" id="VLKR01000017">
    <property type="protein sequence ID" value="TWI18441.1"/>
    <property type="molecule type" value="Genomic_DNA"/>
</dbReference>
<evidence type="ECO:0000313" key="5">
    <source>
        <dbReference type="Proteomes" id="UP000315908"/>
    </source>
</evidence>
<dbReference type="InterPro" id="IPR033433">
    <property type="entry name" value="GtaA_N"/>
</dbReference>
<dbReference type="GO" id="GO:0005975">
    <property type="term" value="P:carbohydrate metabolic process"/>
    <property type="evidence" value="ECO:0007669"/>
    <property type="project" value="InterPro"/>
</dbReference>
<dbReference type="Gene3D" id="2.60.120.260">
    <property type="entry name" value="Galactose-binding domain-like"/>
    <property type="match status" value="1"/>
</dbReference>
<dbReference type="InterPro" id="IPR008979">
    <property type="entry name" value="Galactose-bd-like_sf"/>
</dbReference>
<dbReference type="Pfam" id="PF17168">
    <property type="entry name" value="DUF5127"/>
    <property type="match status" value="1"/>
</dbReference>
<dbReference type="PANTHER" id="PTHR31987:SF1">
    <property type="entry name" value="GLUTAMINASE A"/>
    <property type="match status" value="1"/>
</dbReference>
<organism evidence="4 5">
    <name type="scientific">Sphingobacterium siyangense</name>
    <dbReference type="NCBI Taxonomy" id="459529"/>
    <lineage>
        <taxon>Bacteria</taxon>
        <taxon>Pseudomonadati</taxon>
        <taxon>Bacteroidota</taxon>
        <taxon>Sphingobacteriia</taxon>
        <taxon>Sphingobacteriales</taxon>
        <taxon>Sphingobacteriaceae</taxon>
        <taxon>Sphingobacterium</taxon>
    </lineage>
</organism>
<feature type="domain" description="Glutaminase A N-terminal" evidence="3">
    <location>
        <begin position="285"/>
        <end position="499"/>
    </location>
</feature>
<dbReference type="InterPro" id="IPR032514">
    <property type="entry name" value="GtaA_central"/>
</dbReference>
<dbReference type="PANTHER" id="PTHR31987">
    <property type="entry name" value="GLUTAMINASE A-RELATED"/>
    <property type="match status" value="1"/>
</dbReference>
<dbReference type="SUPFAM" id="SSF48208">
    <property type="entry name" value="Six-hairpin glycosidases"/>
    <property type="match status" value="1"/>
</dbReference>
<dbReference type="InterPro" id="IPR008928">
    <property type="entry name" value="6-hairpin_glycosidase_sf"/>
</dbReference>
<accession>A0A562MFY7</accession>
<feature type="domain" description="DUF4964" evidence="1">
    <location>
        <begin position="42"/>
        <end position="121"/>
    </location>
</feature>
<proteinExistence type="predicted"/>
<dbReference type="SUPFAM" id="SSF49785">
    <property type="entry name" value="Galactose-binding domain-like"/>
    <property type="match status" value="1"/>
</dbReference>
<name>A0A562MFY7_9SPHI</name>
<evidence type="ECO:0000259" key="2">
    <source>
        <dbReference type="Pfam" id="PF16335"/>
    </source>
</evidence>
<dbReference type="InterPro" id="IPR052743">
    <property type="entry name" value="Glutaminase_GtaA"/>
</dbReference>
<dbReference type="AlphaFoldDB" id="A0A562MFY7"/>
<sequence>MIAIWPQHGVRPKFIAESIPVNLNLFYTKSMKLKLLIATAIVCQSVSSFAQKQILKNDLRAPAYPLVTIDPNTSAWSYSNELNADVVRHWTGKSFPLLGVLKVDGKPYRFLGKEEAELLPLARMGEHAAWTGRYVVNEPAPDWMKPSFDARQWKTGAAPFGTKDKEPNVETDWQEPKIWIRREVDLSEDLTGKSVYIEFTHDDDAILYVNGIEVANTGNSTGKNSRVKLPDHVVKTLKKGKNILAGYCYNRVANGYFDFGLFTEKEGSIQFDNEAKQIASNVQATQTHYSFNCGPVDLNITFTAPMFLDKLDLMARPVNYLSYTVHAKDGKEHQVQLYLEAAPNWALNSPLQDAASSSFVSGNLQFVKTGSKSQQVLGRKGDDLRIDWGYFYMAGAKSKTKSAVGSSHQLRSNFLKSENSSSSNGGQQLALMQTFDVSSSYQDKILLGYDDLYSIQYFGQNLRPYWNTNGNSSIEKQFELADKEYTALKKAADKFDAELWATALRNGGEDYAALCALAYRQAIAAHKLVKAPNGDLLLLSKENDSNGSIGTVDVTYPSAPIFLYYNPELAKALMNAIFYYSESNKWTKPFAAHDVGTYPLANGQTYGGDMPVEESGNMLILTYALAKVEGNAAYAKKHWKVLSTWVDYLVDKGLDPENQLCTDDFAGHFAHNANLSIKAILGIASYGYLAQMLGEEATAKKYLTEAKAMAMKWKEMAEDGDHYKLTFDKTGTWSQKYNMVWDKLLKMDIFDPSIRETEIKYYLGKQNKYGLPLDNRQPYTKTDWIIWTATMANDKPTFEAFLKPVYHFMNETTDRVPMSDWTYTDRPKRAGFKARSVVGGYFIKMLEEKLGKAK</sequence>
<evidence type="ECO:0000259" key="3">
    <source>
        <dbReference type="Pfam" id="PF17168"/>
    </source>
</evidence>
<dbReference type="Proteomes" id="UP000315908">
    <property type="component" value="Unassembled WGS sequence"/>
</dbReference>
<reference evidence="4 5" key="1">
    <citation type="journal article" date="2015" name="Stand. Genomic Sci.">
        <title>Genomic Encyclopedia of Bacterial and Archaeal Type Strains, Phase III: the genomes of soil and plant-associated and newly described type strains.</title>
        <authorList>
            <person name="Whitman W.B."/>
            <person name="Woyke T."/>
            <person name="Klenk H.P."/>
            <person name="Zhou Y."/>
            <person name="Lilburn T.G."/>
            <person name="Beck B.J."/>
            <person name="De Vos P."/>
            <person name="Vandamme P."/>
            <person name="Eisen J.A."/>
            <person name="Garrity G."/>
            <person name="Hugenholtz P."/>
            <person name="Kyrpides N.C."/>
        </authorList>
    </citation>
    <scope>NUCLEOTIDE SEQUENCE [LARGE SCALE GENOMIC DNA]</scope>
    <source>
        <strain evidence="4 5">CGMCC 1.6855</strain>
    </source>
</reference>
<gene>
    <name evidence="4" type="ORF">IQ31_03298</name>
</gene>
<protein>
    <submittedName>
        <fullName evidence="4">Uncharacterized protein DUF4964</fullName>
    </submittedName>
</protein>
<dbReference type="Pfam" id="PF16334">
    <property type="entry name" value="DUF4964"/>
    <property type="match status" value="1"/>
</dbReference>
<dbReference type="InterPro" id="IPR032515">
    <property type="entry name" value="DUF4964"/>
</dbReference>
<evidence type="ECO:0000259" key="1">
    <source>
        <dbReference type="Pfam" id="PF16334"/>
    </source>
</evidence>